<evidence type="ECO:0000313" key="2">
    <source>
        <dbReference type="Proteomes" id="UP000285295"/>
    </source>
</evidence>
<dbReference type="RefSeq" id="WP_128238754.1">
    <property type="nucleotide sequence ID" value="NZ_SAUX01000037.1"/>
</dbReference>
<reference evidence="1 2" key="2">
    <citation type="submission" date="2019-01" db="EMBL/GenBank/DDBJ databases">
        <authorList>
            <person name="Li Y."/>
        </authorList>
    </citation>
    <scope>NUCLEOTIDE SEQUENCE [LARGE SCALE GENOMIC DNA]</scope>
    <source>
        <strain evidence="1 2">D19-10-3-21</strain>
    </source>
</reference>
<dbReference type="AlphaFoldDB" id="A0A443K0F9"/>
<dbReference type="Gene3D" id="3.40.50.300">
    <property type="entry name" value="P-loop containing nucleotide triphosphate hydrolases"/>
    <property type="match status" value="1"/>
</dbReference>
<comment type="caution">
    <text evidence="1">The sequence shown here is derived from an EMBL/GenBank/DDBJ whole genome shotgun (WGS) entry which is preliminary data.</text>
</comment>
<dbReference type="OrthoDB" id="7630980at2"/>
<dbReference type="EMBL" id="SAUX01000037">
    <property type="protein sequence ID" value="RWR26224.1"/>
    <property type="molecule type" value="Genomic_DNA"/>
</dbReference>
<dbReference type="Proteomes" id="UP000285295">
    <property type="component" value="Unassembled WGS sequence"/>
</dbReference>
<organism evidence="1 2">
    <name type="scientific">Paenirhodobacter populi</name>
    <dbReference type="NCBI Taxonomy" id="2306993"/>
    <lineage>
        <taxon>Bacteria</taxon>
        <taxon>Pseudomonadati</taxon>
        <taxon>Pseudomonadota</taxon>
        <taxon>Alphaproteobacteria</taxon>
        <taxon>Rhodobacterales</taxon>
        <taxon>Rhodobacter group</taxon>
        <taxon>Paenirhodobacter</taxon>
    </lineage>
</organism>
<dbReference type="InterPro" id="IPR027417">
    <property type="entry name" value="P-loop_NTPase"/>
</dbReference>
<reference evidence="1 2" key="1">
    <citation type="submission" date="2019-01" db="EMBL/GenBank/DDBJ databases">
        <title>Sinorhodobacter populi sp. nov. isolated from the symptomatic bark tissue of Populus euramericana canker.</title>
        <authorList>
            <person name="Xu G."/>
        </authorList>
    </citation>
    <scope>NUCLEOTIDE SEQUENCE [LARGE SCALE GENOMIC DNA]</scope>
    <source>
        <strain evidence="1 2">D19-10-3-21</strain>
    </source>
</reference>
<dbReference type="SUPFAM" id="SSF52540">
    <property type="entry name" value="P-loop containing nucleoside triphosphate hydrolases"/>
    <property type="match status" value="1"/>
</dbReference>
<proteinExistence type="predicted"/>
<evidence type="ECO:0008006" key="3">
    <source>
        <dbReference type="Google" id="ProtNLM"/>
    </source>
</evidence>
<sequence length="165" mass="18364">MQTLRERLLDEPIDPLRLRSARVHDAEGRGRAGFALFQAVRFSGPIFWITLAHDRDRLMPISLPDGVAERLHLIEARSETDLLWAIEETLRAKSVGLVIAEPEKPMSLTAGKRLQLAAEAGRTTGLLLIREGGGSNAAETRWKCDPMPGPVGSTRHRWALNKNKK</sequence>
<gene>
    <name evidence="1" type="ORF">D2T31_20610</name>
</gene>
<accession>A0A443K0F9</accession>
<name>A0A443K0F9_9RHOB</name>
<evidence type="ECO:0000313" key="1">
    <source>
        <dbReference type="EMBL" id="RWR26224.1"/>
    </source>
</evidence>
<protein>
    <recommendedName>
        <fullName evidence="3">Protein ImuA</fullName>
    </recommendedName>
</protein>